<sequence>MIHQSCSRFLFESSSVSSKVSLTSTISVTLRFRFGIMVTSFQLMLILAHEIWYDGYIFGSLPRPPESYSYFGSSAYAVCSWILPFLIMNLASRVIFVDSGIIFVCDNAVLREGSFS</sequence>
<protein>
    <recommendedName>
        <fullName evidence="4">Transmembrane protein</fullName>
    </recommendedName>
</protein>
<keyword evidence="3" id="KW-1185">Reference proteome</keyword>
<feature type="transmembrane region" description="Helical" evidence="1">
    <location>
        <begin position="34"/>
        <end position="53"/>
    </location>
</feature>
<evidence type="ECO:0000313" key="2">
    <source>
        <dbReference type="EMBL" id="KAG7540836.1"/>
    </source>
</evidence>
<proteinExistence type="predicted"/>
<name>A0A8T1Y1E4_9BRAS</name>
<comment type="caution">
    <text evidence="2">The sequence shown here is derived from an EMBL/GenBank/DDBJ whole genome shotgun (WGS) entry which is preliminary data.</text>
</comment>
<gene>
    <name evidence="2" type="ORF">ISN45_Aa07g009920</name>
</gene>
<evidence type="ECO:0000256" key="1">
    <source>
        <dbReference type="SAM" id="Phobius"/>
    </source>
</evidence>
<organism evidence="2 3">
    <name type="scientific">Arabidopsis thaliana x Arabidopsis arenosa</name>
    <dbReference type="NCBI Taxonomy" id="1240361"/>
    <lineage>
        <taxon>Eukaryota</taxon>
        <taxon>Viridiplantae</taxon>
        <taxon>Streptophyta</taxon>
        <taxon>Embryophyta</taxon>
        <taxon>Tracheophyta</taxon>
        <taxon>Spermatophyta</taxon>
        <taxon>Magnoliopsida</taxon>
        <taxon>eudicotyledons</taxon>
        <taxon>Gunneridae</taxon>
        <taxon>Pentapetalae</taxon>
        <taxon>rosids</taxon>
        <taxon>malvids</taxon>
        <taxon>Brassicales</taxon>
        <taxon>Brassicaceae</taxon>
        <taxon>Camelineae</taxon>
        <taxon>Arabidopsis</taxon>
    </lineage>
</organism>
<dbReference type="Proteomes" id="UP000694240">
    <property type="component" value="Chromosome 12"/>
</dbReference>
<keyword evidence="1" id="KW-1133">Transmembrane helix</keyword>
<dbReference type="EMBL" id="JAEFBK010000012">
    <property type="protein sequence ID" value="KAG7540836.1"/>
    <property type="molecule type" value="Genomic_DNA"/>
</dbReference>
<evidence type="ECO:0000313" key="3">
    <source>
        <dbReference type="Proteomes" id="UP000694240"/>
    </source>
</evidence>
<feature type="transmembrane region" description="Helical" evidence="1">
    <location>
        <begin position="73"/>
        <end position="91"/>
    </location>
</feature>
<keyword evidence="1" id="KW-0472">Membrane</keyword>
<keyword evidence="1" id="KW-0812">Transmembrane</keyword>
<evidence type="ECO:0008006" key="4">
    <source>
        <dbReference type="Google" id="ProtNLM"/>
    </source>
</evidence>
<accession>A0A8T1Y1E4</accession>
<dbReference type="AlphaFoldDB" id="A0A8T1Y1E4"/>
<reference evidence="2 3" key="1">
    <citation type="submission" date="2020-12" db="EMBL/GenBank/DDBJ databases">
        <title>Concerted genomic and epigenomic changes stabilize Arabidopsis allopolyploids.</title>
        <authorList>
            <person name="Chen Z."/>
        </authorList>
    </citation>
    <scope>NUCLEOTIDE SEQUENCE [LARGE SCALE GENOMIC DNA]</scope>
    <source>
        <strain evidence="2">Allo738</strain>
        <tissue evidence="2">Leaf</tissue>
    </source>
</reference>